<proteinExistence type="predicted"/>
<dbReference type="AlphaFoldDB" id="A0A6G9ATZ0"/>
<keyword evidence="3" id="KW-1185">Reference proteome</keyword>
<dbReference type="KEGG" id="spib:G8759_25480"/>
<reference evidence="2 3" key="1">
    <citation type="submission" date="2020-03" db="EMBL/GenBank/DDBJ databases">
        <authorList>
            <person name="Kim M.K."/>
        </authorList>
    </citation>
    <scope>NUCLEOTIDE SEQUENCE [LARGE SCALE GENOMIC DNA]</scope>
    <source>
        <strain evidence="2 3">BT328</strain>
    </source>
</reference>
<dbReference type="EMBL" id="CP050063">
    <property type="protein sequence ID" value="QIP15745.1"/>
    <property type="molecule type" value="Genomic_DNA"/>
</dbReference>
<gene>
    <name evidence="2" type="ORF">G8759_25480</name>
</gene>
<protein>
    <submittedName>
        <fullName evidence="2">Copper resistance protein NlpE</fullName>
    </submittedName>
</protein>
<evidence type="ECO:0000313" key="2">
    <source>
        <dbReference type="EMBL" id="QIP15745.1"/>
    </source>
</evidence>
<keyword evidence="1" id="KW-0732">Signal</keyword>
<sequence>MKFAKISMLVLLAIWFVQASRTSSEPAIFVASSPCDMIPRTMLSIPASADCEFIKWNVALQRDPRNQAPTVYKIRYTYGMTQPNTTGFQNGGTSLEKEGKWVILKDAQNREIYRLNPDTPETAISFVNLEGNGSGSRLLHLLDQQGKLMIGHEGWSYTLNRK</sequence>
<evidence type="ECO:0000256" key="1">
    <source>
        <dbReference type="SAM" id="SignalP"/>
    </source>
</evidence>
<feature type="chain" id="PRO_5026019560" evidence="1">
    <location>
        <begin position="20"/>
        <end position="162"/>
    </location>
</feature>
<evidence type="ECO:0000313" key="3">
    <source>
        <dbReference type="Proteomes" id="UP000501802"/>
    </source>
</evidence>
<organism evidence="2 3">
    <name type="scientific">Spirosoma aureum</name>
    <dbReference type="NCBI Taxonomy" id="2692134"/>
    <lineage>
        <taxon>Bacteria</taxon>
        <taxon>Pseudomonadati</taxon>
        <taxon>Bacteroidota</taxon>
        <taxon>Cytophagia</taxon>
        <taxon>Cytophagales</taxon>
        <taxon>Cytophagaceae</taxon>
        <taxon>Spirosoma</taxon>
    </lineage>
</organism>
<accession>A0A6G9ATZ0</accession>
<dbReference type="RefSeq" id="WP_167214583.1">
    <property type="nucleotide sequence ID" value="NZ_CP050063.1"/>
</dbReference>
<name>A0A6G9ATZ0_9BACT</name>
<feature type="signal peptide" evidence="1">
    <location>
        <begin position="1"/>
        <end position="19"/>
    </location>
</feature>
<dbReference type="Proteomes" id="UP000501802">
    <property type="component" value="Chromosome"/>
</dbReference>